<feature type="region of interest" description="Disordered" evidence="1">
    <location>
        <begin position="776"/>
        <end position="798"/>
    </location>
</feature>
<feature type="compositionally biased region" description="Low complexity" evidence="1">
    <location>
        <begin position="252"/>
        <end position="261"/>
    </location>
</feature>
<sequence>MFSTLFQPCELRLHLLQNAIFLHPPDRPLPESHERPPQANDELVRGMVELYVPSNRHIAGIRVRLKAVQTVAILDASTGLTPISWEDSTVLERVVEIGIPHHDKDKHHSHKHGHANAHPPSSSSHHGHGQRSLSIGPAASAAATEERGRSSASSSRPMRGSSAFGLRSHSPGGSIPASMARAISRGRRLASGMDRISHSPSPSSSRPGSRAPSPSPPPFVSATERGRPTSTRQPPAYDRTISDDASGGHGGLHSASSHPGSQGSASVPRTPESELADISYPRDSSTNGKGKSRSTSVGWAPDLHLFGGKHKGSRSKSRAAAAAASGAPLGRSGAGELDDVDEEQQMRGRSARASSKSRRRGSGGGGVGDDHDGAHDTGEHSESGWETEPREEGLELQKGVHGFEFAFIIPCDSPPYERSPFGRVRYIIKATAIGAGRAKSNVECWRDMYPMVNPSPDSGPTPLTVLYNDLHPTVGLVSIACTSNNISVGGVFNIDINSPAPPQDLIVYLVRVSLETTIELHTKKKGKQVVPVQRHKLFEKGWVPPKNNDGSHGDGKKAEGFIRNQGNDHAWTVQGLARMPDDNHIRASTSGGTKASIRFSHVLVVEIVHSRRAASGGGSGGGDGNGKDHEDEGEVRSRKLKVFALRQPVLIPSCCCAYDAVTLPAYTPDPDPTTRKAEMPWDIGSHHGGAEPSSSSSSSGAAAASQQANGGPSRHEVPGIGLYGTDTSKGISGQSHMYCVCGMSLQDLSAQERALIPSRPIEVLDGAGFRHQGKIGELPAASAAPDEPSIDADIVEER</sequence>
<dbReference type="eggNOG" id="ENOG502S5ZG">
    <property type="taxonomic scope" value="Eukaryota"/>
</dbReference>
<feature type="compositionally biased region" description="Basic residues" evidence="1">
    <location>
        <begin position="104"/>
        <end position="115"/>
    </location>
</feature>
<evidence type="ECO:0000256" key="1">
    <source>
        <dbReference type="SAM" id="MobiDB-lite"/>
    </source>
</evidence>
<feature type="compositionally biased region" description="Basic and acidic residues" evidence="1">
    <location>
        <begin position="672"/>
        <end position="689"/>
    </location>
</feature>
<organism evidence="2 3">
    <name type="scientific">Pseudozyma flocculosa PF-1</name>
    <dbReference type="NCBI Taxonomy" id="1277687"/>
    <lineage>
        <taxon>Eukaryota</taxon>
        <taxon>Fungi</taxon>
        <taxon>Dikarya</taxon>
        <taxon>Basidiomycota</taxon>
        <taxon>Ustilaginomycotina</taxon>
        <taxon>Ustilaginomycetes</taxon>
        <taxon>Ustilaginales</taxon>
        <taxon>Ustilaginaceae</taxon>
        <taxon>Pseudozyma</taxon>
    </lineage>
</organism>
<dbReference type="HOGENOM" id="CLU_352372_0_0_1"/>
<feature type="compositionally biased region" description="Gly residues" evidence="1">
    <location>
        <begin position="615"/>
        <end position="624"/>
    </location>
</feature>
<feature type="compositionally biased region" description="Basic and acidic residues" evidence="1">
    <location>
        <begin position="625"/>
        <end position="634"/>
    </location>
</feature>
<accession>A0A061H302</accession>
<evidence type="ECO:0000313" key="2">
    <source>
        <dbReference type="EMBL" id="EPQ26220.1"/>
    </source>
</evidence>
<dbReference type="Gene3D" id="2.60.40.640">
    <property type="match status" value="1"/>
</dbReference>
<feature type="compositionally biased region" description="Acidic residues" evidence="1">
    <location>
        <begin position="788"/>
        <end position="798"/>
    </location>
</feature>
<feature type="region of interest" description="Disordered" evidence="1">
    <location>
        <begin position="193"/>
        <end position="392"/>
    </location>
</feature>
<dbReference type="OrthoDB" id="2586454at2759"/>
<feature type="compositionally biased region" description="Polar residues" evidence="1">
    <location>
        <begin position="282"/>
        <end position="297"/>
    </location>
</feature>
<feature type="compositionally biased region" description="Low complexity" evidence="1">
    <location>
        <begin position="132"/>
        <end position="143"/>
    </location>
</feature>
<name>A0A061H302_9BASI</name>
<dbReference type="GeneID" id="19320998"/>
<feature type="compositionally biased region" description="Low complexity" evidence="1">
    <location>
        <begin position="318"/>
        <end position="335"/>
    </location>
</feature>
<evidence type="ECO:0000313" key="3">
    <source>
        <dbReference type="Proteomes" id="UP000053664"/>
    </source>
</evidence>
<proteinExistence type="predicted"/>
<feature type="compositionally biased region" description="Basic and acidic residues" evidence="1">
    <location>
        <begin position="368"/>
        <end position="392"/>
    </location>
</feature>
<feature type="compositionally biased region" description="Low complexity" evidence="1">
    <location>
        <begin position="199"/>
        <end position="212"/>
    </location>
</feature>
<feature type="compositionally biased region" description="Low complexity" evidence="1">
    <location>
        <begin position="690"/>
        <end position="712"/>
    </location>
</feature>
<dbReference type="EMBL" id="KE361646">
    <property type="protein sequence ID" value="EPQ26220.1"/>
    <property type="molecule type" value="Genomic_DNA"/>
</dbReference>
<dbReference type="AlphaFoldDB" id="A0A061H302"/>
<feature type="region of interest" description="Disordered" evidence="1">
    <location>
        <begin position="102"/>
        <end position="177"/>
    </location>
</feature>
<reference evidence="2 3" key="1">
    <citation type="journal article" date="2013" name="Plant Cell">
        <title>The transition from a phytopathogenic smut ancestor to an anamorphic biocontrol agent deciphered by comparative whole-genome analysis.</title>
        <authorList>
            <person name="Lefebvre F."/>
            <person name="Joly D.L."/>
            <person name="Labbe C."/>
            <person name="Teichmann B."/>
            <person name="Linning R."/>
            <person name="Belzile F."/>
            <person name="Bakkeren G."/>
            <person name="Belanger R.R."/>
        </authorList>
    </citation>
    <scope>NUCLEOTIDE SEQUENCE [LARGE SCALE GENOMIC DNA]</scope>
    <source>
        <strain evidence="2 3">PF-1</strain>
    </source>
</reference>
<gene>
    <name evidence="2" type="ORF">PFL1_06934</name>
</gene>
<feature type="compositionally biased region" description="Low complexity" evidence="1">
    <location>
        <begin position="150"/>
        <end position="163"/>
    </location>
</feature>
<dbReference type="KEGG" id="pfp:PFL1_06934"/>
<dbReference type="InterPro" id="IPR014752">
    <property type="entry name" value="Arrestin-like_C"/>
</dbReference>
<feature type="region of interest" description="Disordered" evidence="1">
    <location>
        <begin position="666"/>
        <end position="722"/>
    </location>
</feature>
<feature type="region of interest" description="Disordered" evidence="1">
    <location>
        <begin position="612"/>
        <end position="634"/>
    </location>
</feature>
<feature type="compositionally biased region" description="Basic residues" evidence="1">
    <location>
        <begin position="307"/>
        <end position="317"/>
    </location>
</feature>
<protein>
    <recommendedName>
        <fullName evidence="4">Arrestin C-terminal-like domain-containing protein</fullName>
    </recommendedName>
</protein>
<evidence type="ECO:0008006" key="4">
    <source>
        <dbReference type="Google" id="ProtNLM"/>
    </source>
</evidence>
<dbReference type="RefSeq" id="XP_007881990.1">
    <property type="nucleotide sequence ID" value="XM_007883799.1"/>
</dbReference>
<dbReference type="Proteomes" id="UP000053664">
    <property type="component" value="Unassembled WGS sequence"/>
</dbReference>